<feature type="chain" id="PRO_5025569311" description="Ecp2 effector protein domain-containing protein" evidence="1">
    <location>
        <begin position="20"/>
        <end position="251"/>
    </location>
</feature>
<dbReference type="EMBL" id="ML994645">
    <property type="protein sequence ID" value="KAF2182929.1"/>
    <property type="molecule type" value="Genomic_DNA"/>
</dbReference>
<evidence type="ECO:0000313" key="3">
    <source>
        <dbReference type="Proteomes" id="UP000800200"/>
    </source>
</evidence>
<reference evidence="2" key="1">
    <citation type="journal article" date="2020" name="Stud. Mycol.">
        <title>101 Dothideomycetes genomes: a test case for predicting lifestyles and emergence of pathogens.</title>
        <authorList>
            <person name="Haridas S."/>
            <person name="Albert R."/>
            <person name="Binder M."/>
            <person name="Bloem J."/>
            <person name="Labutti K."/>
            <person name="Salamov A."/>
            <person name="Andreopoulos B."/>
            <person name="Baker S."/>
            <person name="Barry K."/>
            <person name="Bills G."/>
            <person name="Bluhm B."/>
            <person name="Cannon C."/>
            <person name="Castanera R."/>
            <person name="Culley D."/>
            <person name="Daum C."/>
            <person name="Ezra D."/>
            <person name="Gonzalez J."/>
            <person name="Henrissat B."/>
            <person name="Kuo A."/>
            <person name="Liang C."/>
            <person name="Lipzen A."/>
            <person name="Lutzoni F."/>
            <person name="Magnuson J."/>
            <person name="Mondo S."/>
            <person name="Nolan M."/>
            <person name="Ohm R."/>
            <person name="Pangilinan J."/>
            <person name="Park H.-J."/>
            <person name="Ramirez L."/>
            <person name="Alfaro M."/>
            <person name="Sun H."/>
            <person name="Tritt A."/>
            <person name="Yoshinaga Y."/>
            <person name="Zwiers L.-H."/>
            <person name="Turgeon B."/>
            <person name="Goodwin S."/>
            <person name="Spatafora J."/>
            <person name="Crous P."/>
            <person name="Grigoriev I."/>
        </authorList>
    </citation>
    <scope>NUCLEOTIDE SEQUENCE</scope>
    <source>
        <strain evidence="2">CBS 207.26</strain>
    </source>
</reference>
<dbReference type="OrthoDB" id="3785627at2759"/>
<name>A0A6A6DXF0_9PEZI</name>
<evidence type="ECO:0000256" key="1">
    <source>
        <dbReference type="SAM" id="SignalP"/>
    </source>
</evidence>
<feature type="signal peptide" evidence="1">
    <location>
        <begin position="1"/>
        <end position="19"/>
    </location>
</feature>
<gene>
    <name evidence="2" type="ORF">K469DRAFT_690383</name>
</gene>
<dbReference type="AlphaFoldDB" id="A0A6A6DXF0"/>
<proteinExistence type="predicted"/>
<evidence type="ECO:0000313" key="2">
    <source>
        <dbReference type="EMBL" id="KAF2182929.1"/>
    </source>
</evidence>
<keyword evidence="3" id="KW-1185">Reference proteome</keyword>
<evidence type="ECO:0008006" key="4">
    <source>
        <dbReference type="Google" id="ProtNLM"/>
    </source>
</evidence>
<organism evidence="2 3">
    <name type="scientific">Zopfia rhizophila CBS 207.26</name>
    <dbReference type="NCBI Taxonomy" id="1314779"/>
    <lineage>
        <taxon>Eukaryota</taxon>
        <taxon>Fungi</taxon>
        <taxon>Dikarya</taxon>
        <taxon>Ascomycota</taxon>
        <taxon>Pezizomycotina</taxon>
        <taxon>Dothideomycetes</taxon>
        <taxon>Dothideomycetes incertae sedis</taxon>
        <taxon>Zopfiaceae</taxon>
        <taxon>Zopfia</taxon>
    </lineage>
</organism>
<keyword evidence="1" id="KW-0732">Signal</keyword>
<sequence length="251" mass="28024">MFIPIAVTILTLLSHHAEAIAIENCYRAHRPFKSTCALPDLRTMRNTLCSSTANWGEGFPFLSGHGVVLRMQDNCTTDNAPLGIDLTMTISSTFKDRNDCFNRTKSIIERCVDKGALGLNGGEWWDTDEPDQTFIWMQYQHIDPPAEPNPCYEYPSPPYCTEIPVAKREKTNVNVKDTAQGRRELALTGTVIDIDAEASVSFDERSCSPVSTDSMTTNIRNGTPNNITAQMVQNCVTSRLSRQSIIHPVRH</sequence>
<protein>
    <recommendedName>
        <fullName evidence="4">Ecp2 effector protein domain-containing protein</fullName>
    </recommendedName>
</protein>
<accession>A0A6A6DXF0</accession>
<dbReference type="Proteomes" id="UP000800200">
    <property type="component" value="Unassembled WGS sequence"/>
</dbReference>